<proteinExistence type="predicted"/>
<sequence>MSTIIKYFQVPDLVRYASAVGITSASSVLLGGVLLNINYYNCRFDWRDIGVLGSLGAFIGARWVRGTNW</sequence>
<dbReference type="EMBL" id="MN740848">
    <property type="protein sequence ID" value="QHU15046.1"/>
    <property type="molecule type" value="Genomic_DNA"/>
</dbReference>
<accession>A0A6C0KD72</accession>
<evidence type="ECO:0000256" key="1">
    <source>
        <dbReference type="SAM" id="Phobius"/>
    </source>
</evidence>
<feature type="transmembrane region" description="Helical" evidence="1">
    <location>
        <begin position="16"/>
        <end position="37"/>
    </location>
</feature>
<protein>
    <submittedName>
        <fullName evidence="2">Uncharacterized protein</fullName>
    </submittedName>
</protein>
<keyword evidence="1" id="KW-0812">Transmembrane</keyword>
<keyword evidence="1" id="KW-0472">Membrane</keyword>
<keyword evidence="1" id="KW-1133">Transmembrane helix</keyword>
<name>A0A6C0KD72_9ZZZZ</name>
<evidence type="ECO:0000313" key="2">
    <source>
        <dbReference type="EMBL" id="QHU15046.1"/>
    </source>
</evidence>
<dbReference type="AlphaFoldDB" id="A0A6C0KD72"/>
<reference evidence="2" key="1">
    <citation type="journal article" date="2020" name="Nature">
        <title>Giant virus diversity and host interactions through global metagenomics.</title>
        <authorList>
            <person name="Schulz F."/>
            <person name="Roux S."/>
            <person name="Paez-Espino D."/>
            <person name="Jungbluth S."/>
            <person name="Walsh D.A."/>
            <person name="Denef V.J."/>
            <person name="McMahon K.D."/>
            <person name="Konstantinidis K.T."/>
            <person name="Eloe-Fadrosh E.A."/>
            <person name="Kyrpides N.C."/>
            <person name="Woyke T."/>
        </authorList>
    </citation>
    <scope>NUCLEOTIDE SEQUENCE</scope>
    <source>
        <strain evidence="2">GVMAG-S-1102244-55</strain>
    </source>
</reference>
<organism evidence="2">
    <name type="scientific">viral metagenome</name>
    <dbReference type="NCBI Taxonomy" id="1070528"/>
    <lineage>
        <taxon>unclassified sequences</taxon>
        <taxon>metagenomes</taxon>
        <taxon>organismal metagenomes</taxon>
    </lineage>
</organism>